<dbReference type="AlphaFoldDB" id="A0A9P6EDW2"/>
<evidence type="ECO:0000256" key="3">
    <source>
        <dbReference type="SAM" id="Phobius"/>
    </source>
</evidence>
<comment type="caution">
    <text evidence="6">The sequence shown here is derived from an EMBL/GenBank/DDBJ whole genome shotgun (WGS) entry which is preliminary data.</text>
</comment>
<dbReference type="Pfam" id="PF07993">
    <property type="entry name" value="NAD_binding_4"/>
    <property type="match status" value="1"/>
</dbReference>
<keyword evidence="3" id="KW-1133">Transmembrane helix</keyword>
<dbReference type="InterPro" id="IPR051414">
    <property type="entry name" value="Adenylate-forming_Reductase"/>
</dbReference>
<name>A0A9P6EDW2_9AGAR</name>
<keyword evidence="1" id="KW-0596">Phosphopantetheine</keyword>
<protein>
    <submittedName>
        <fullName evidence="6">Aminoadipate reductase</fullName>
    </submittedName>
</protein>
<accession>A0A9P6EDW2</accession>
<dbReference type="Pfam" id="PF23562">
    <property type="entry name" value="AMP-binding_C_3"/>
    <property type="match status" value="1"/>
</dbReference>
<evidence type="ECO:0000256" key="1">
    <source>
        <dbReference type="ARBA" id="ARBA00022450"/>
    </source>
</evidence>
<proteinExistence type="predicted"/>
<evidence type="ECO:0000256" key="2">
    <source>
        <dbReference type="ARBA" id="ARBA00022553"/>
    </source>
</evidence>
<dbReference type="SUPFAM" id="SSF56801">
    <property type="entry name" value="Acetyl-CoA synthetase-like"/>
    <property type="match status" value="1"/>
</dbReference>
<reference evidence="6" key="1">
    <citation type="submission" date="2020-11" db="EMBL/GenBank/DDBJ databases">
        <authorList>
            <consortium name="DOE Joint Genome Institute"/>
            <person name="Ahrendt S."/>
            <person name="Riley R."/>
            <person name="Andreopoulos W."/>
            <person name="Labutti K."/>
            <person name="Pangilinan J."/>
            <person name="Ruiz-Duenas F.J."/>
            <person name="Barrasa J.M."/>
            <person name="Sanchez-Garcia M."/>
            <person name="Camarero S."/>
            <person name="Miyauchi S."/>
            <person name="Serrano A."/>
            <person name="Linde D."/>
            <person name="Babiker R."/>
            <person name="Drula E."/>
            <person name="Ayuso-Fernandez I."/>
            <person name="Pacheco R."/>
            <person name="Padilla G."/>
            <person name="Ferreira P."/>
            <person name="Barriuso J."/>
            <person name="Kellner H."/>
            <person name="Castanera R."/>
            <person name="Alfaro M."/>
            <person name="Ramirez L."/>
            <person name="Pisabarro A.G."/>
            <person name="Kuo A."/>
            <person name="Tritt A."/>
            <person name="Lipzen A."/>
            <person name="He G."/>
            <person name="Yan M."/>
            <person name="Ng V."/>
            <person name="Cullen D."/>
            <person name="Martin F."/>
            <person name="Rosso M.-N."/>
            <person name="Henrissat B."/>
            <person name="Hibbett D."/>
            <person name="Martinez A.T."/>
            <person name="Grigoriev I.V."/>
        </authorList>
    </citation>
    <scope>NUCLEOTIDE SEQUENCE</scope>
    <source>
        <strain evidence="6">CBS 506.95</strain>
    </source>
</reference>
<feature type="domain" description="Thioester reductase (TE)" evidence="5">
    <location>
        <begin position="728"/>
        <end position="965"/>
    </location>
</feature>
<evidence type="ECO:0000259" key="4">
    <source>
        <dbReference type="Pfam" id="PF00501"/>
    </source>
</evidence>
<dbReference type="InterPro" id="IPR000873">
    <property type="entry name" value="AMP-dep_synth/lig_dom"/>
</dbReference>
<evidence type="ECO:0000313" key="7">
    <source>
        <dbReference type="Proteomes" id="UP000807306"/>
    </source>
</evidence>
<dbReference type="PROSITE" id="PS00455">
    <property type="entry name" value="AMP_BINDING"/>
    <property type="match status" value="1"/>
</dbReference>
<evidence type="ECO:0000259" key="5">
    <source>
        <dbReference type="Pfam" id="PF07993"/>
    </source>
</evidence>
<dbReference type="PANTHER" id="PTHR43439">
    <property type="entry name" value="PHENYLACETATE-COENZYME A LIGASE"/>
    <property type="match status" value="1"/>
</dbReference>
<dbReference type="InterPro" id="IPR042099">
    <property type="entry name" value="ANL_N_sf"/>
</dbReference>
<dbReference type="Proteomes" id="UP000807306">
    <property type="component" value="Unassembled WGS sequence"/>
</dbReference>
<dbReference type="InterPro" id="IPR013120">
    <property type="entry name" value="FAR_NAD-bd"/>
</dbReference>
<keyword evidence="2" id="KW-0597">Phosphoprotein</keyword>
<keyword evidence="3" id="KW-0472">Membrane</keyword>
<organism evidence="6 7">
    <name type="scientific">Crepidotus variabilis</name>
    <dbReference type="NCBI Taxonomy" id="179855"/>
    <lineage>
        <taxon>Eukaryota</taxon>
        <taxon>Fungi</taxon>
        <taxon>Dikarya</taxon>
        <taxon>Basidiomycota</taxon>
        <taxon>Agaricomycotina</taxon>
        <taxon>Agaricomycetes</taxon>
        <taxon>Agaricomycetidae</taxon>
        <taxon>Agaricales</taxon>
        <taxon>Agaricineae</taxon>
        <taxon>Crepidotaceae</taxon>
        <taxon>Crepidotus</taxon>
    </lineage>
</organism>
<feature type="domain" description="AMP-dependent synthetase/ligase" evidence="4">
    <location>
        <begin position="29"/>
        <end position="364"/>
    </location>
</feature>
<dbReference type="SUPFAM" id="SSF51735">
    <property type="entry name" value="NAD(P)-binding Rossmann-fold domains"/>
    <property type="match status" value="1"/>
</dbReference>
<dbReference type="OrthoDB" id="429813at2759"/>
<dbReference type="PANTHER" id="PTHR43439:SF2">
    <property type="entry name" value="ENZYME, PUTATIVE (JCVI)-RELATED"/>
    <property type="match status" value="1"/>
</dbReference>
<keyword evidence="3" id="KW-0812">Transmembrane</keyword>
<keyword evidence="7" id="KW-1185">Reference proteome</keyword>
<dbReference type="InterPro" id="IPR036291">
    <property type="entry name" value="NAD(P)-bd_dom_sf"/>
</dbReference>
<dbReference type="Pfam" id="PF00501">
    <property type="entry name" value="AMP-binding"/>
    <property type="match status" value="1"/>
</dbReference>
<dbReference type="EMBL" id="MU157863">
    <property type="protein sequence ID" value="KAF9527250.1"/>
    <property type="molecule type" value="Genomic_DNA"/>
</dbReference>
<dbReference type="Gene3D" id="3.40.50.12780">
    <property type="entry name" value="N-terminal domain of ligase-like"/>
    <property type="match status" value="1"/>
</dbReference>
<feature type="transmembrane region" description="Helical" evidence="3">
    <location>
        <begin position="78"/>
        <end position="102"/>
    </location>
</feature>
<dbReference type="Gene3D" id="3.40.50.720">
    <property type="entry name" value="NAD(P)-binding Rossmann-like Domain"/>
    <property type="match status" value="1"/>
</dbReference>
<gene>
    <name evidence="6" type="ORF">CPB83DRAFT_936123</name>
</gene>
<evidence type="ECO:0000313" key="6">
    <source>
        <dbReference type="EMBL" id="KAF9527250.1"/>
    </source>
</evidence>
<sequence length="1116" mass="123318">MTIQTAHGVAAPTDGSVNLPETIDFNRKHNPDSACYIYAPENPQLELTTTISHLEFGRAADRFAHILRPARHASNREVIAVVALSDAVLYQAVFIGIMRAGFIPFPMSPRNTAAAIIKLMKESSAHRLLTTRETLKSLVNDIEQQISVTDPEYKISVEEMPSLNILYPKLGCETIEDAFTPYPAGPRLSLNDTLLYLHSSGSTGLPKSIRHSFLAMIHWASFPVVTEIRDHPNPQVKASHAAPCFHTIGVVSQILVPLYGLVPIGVYPPTAKTSTTQPIIPSPQNIIDHTRRTKSTSLIILPALLQLWAQDPEIVEFLASLDFIIFAGGSLPSRIGDRFAKAGAYLSPVYGATEFGVPVHYFRGSGGDKEWEYFRFCDLINIRWAPQGDGTFEAHFLSGPTHRVSVENLPDVPGYSSSDIFVQHPTKPQFWKVVGRADDVIVHISGEKTVPAPMEDIMMSSPYLMGVVMFGRERDQAGVLVELKPEYAIDVTDEQQVIKARNLVWPIIEEANKVCPAFSRIFKELILFVSKEKPLPRAGKGSVMRKAALVVYKDEIDEIYARVQATVKGDAVLPPASWSYDDVQAWLVDQVADIHSTRTNGKIISVSDDIFEQGLDSLSATILRRRIVGGLQAQDASASSSTAAQKLHNAALQISHLTVYENPSIEKMTQFLFKLVAGNGENPSTNRVDAIEKMIEKYSQGLPSTLPALNGNRNTKDELSSPGMVVLITGTTGNLGSQLLESLLNNSAVQRVYTLNRSSDTQDIKQRHTERFKDKELAFSLLDDSRVVFLEGDTSKDKLGQKDQVYAELLKYVTIIIHNAWRLDFNLSLASFEPNIRGTRNVIDFARSSNHASSVKVLFTSSIACAMSWDQSKGKYPEEVVPDAKYAIGNGYGESKYVSEQILSRSGLDTTSFRIGQITGPRDSGAWATTDWVPILVKSSITLGALPSCCGVVSWLPMDAVAQAILDVAFAPHIYGSKYPALNIVHPRPVSWDAVIEGINDALVNERVLDKKLPIMEFQKWFSRLEGKSGMNDTQVQDLPATKLLNFFRPTAEADSLLRQQPQTTSEAGALTDFSTQKVQTISRAIQILPSLQSKDATAWVKYWKRNALFNTNKRL</sequence>
<dbReference type="InterPro" id="IPR020845">
    <property type="entry name" value="AMP-binding_CS"/>
</dbReference>